<dbReference type="AlphaFoldDB" id="A0A7S2RJU5"/>
<keyword evidence="1" id="KW-0472">Membrane</keyword>
<organism evidence="2">
    <name type="scientific">Rhizochromulina marina</name>
    <dbReference type="NCBI Taxonomy" id="1034831"/>
    <lineage>
        <taxon>Eukaryota</taxon>
        <taxon>Sar</taxon>
        <taxon>Stramenopiles</taxon>
        <taxon>Ochrophyta</taxon>
        <taxon>Dictyochophyceae</taxon>
        <taxon>Rhizochromulinales</taxon>
        <taxon>Rhizochromulina</taxon>
    </lineage>
</organism>
<name>A0A7S2RJU5_9STRA</name>
<feature type="transmembrane region" description="Helical" evidence="1">
    <location>
        <begin position="299"/>
        <end position="320"/>
    </location>
</feature>
<protein>
    <recommendedName>
        <fullName evidence="3">PPPDE domain-containing protein</fullName>
    </recommendedName>
</protein>
<gene>
    <name evidence="2" type="ORF">RMAR1173_LOCUS5307</name>
</gene>
<feature type="transmembrane region" description="Helical" evidence="1">
    <location>
        <begin position="272"/>
        <end position="292"/>
    </location>
</feature>
<dbReference type="EMBL" id="HBHJ01008214">
    <property type="protein sequence ID" value="CAD9673212.1"/>
    <property type="molecule type" value="Transcribed_RNA"/>
</dbReference>
<feature type="transmembrane region" description="Helical" evidence="1">
    <location>
        <begin position="368"/>
        <end position="390"/>
    </location>
</feature>
<keyword evidence="1" id="KW-1133">Transmembrane helix</keyword>
<feature type="transmembrane region" description="Helical" evidence="1">
    <location>
        <begin position="442"/>
        <end position="460"/>
    </location>
</feature>
<feature type="transmembrane region" description="Helical" evidence="1">
    <location>
        <begin position="410"/>
        <end position="430"/>
    </location>
</feature>
<accession>A0A7S2RJU5</accession>
<evidence type="ECO:0000313" key="2">
    <source>
        <dbReference type="EMBL" id="CAD9673212.1"/>
    </source>
</evidence>
<reference evidence="2" key="1">
    <citation type="submission" date="2021-01" db="EMBL/GenBank/DDBJ databases">
        <authorList>
            <person name="Corre E."/>
            <person name="Pelletier E."/>
            <person name="Niang G."/>
            <person name="Scheremetjew M."/>
            <person name="Finn R."/>
            <person name="Kale V."/>
            <person name="Holt S."/>
            <person name="Cochrane G."/>
            <person name="Meng A."/>
            <person name="Brown T."/>
            <person name="Cohen L."/>
        </authorList>
    </citation>
    <scope>NUCLEOTIDE SEQUENCE</scope>
    <source>
        <strain evidence="2">CCMP1243</strain>
    </source>
</reference>
<proteinExistence type="predicted"/>
<dbReference type="Gene3D" id="3.90.1720.30">
    <property type="entry name" value="PPPDE domains"/>
    <property type="match status" value="1"/>
</dbReference>
<dbReference type="InterPro" id="IPR042266">
    <property type="entry name" value="PPPDE_sf"/>
</dbReference>
<keyword evidence="1" id="KW-0812">Transmembrane</keyword>
<feature type="transmembrane region" description="Helical" evidence="1">
    <location>
        <begin position="213"/>
        <end position="233"/>
    </location>
</feature>
<feature type="transmembrane region" description="Helical" evidence="1">
    <location>
        <begin position="182"/>
        <end position="201"/>
    </location>
</feature>
<evidence type="ECO:0008006" key="3">
    <source>
        <dbReference type="Google" id="ProtNLM"/>
    </source>
</evidence>
<evidence type="ECO:0000256" key="1">
    <source>
        <dbReference type="SAM" id="Phobius"/>
    </source>
</evidence>
<sequence>MAAPQSQGDCKPQAPMERKKKVFLHLYHGDKILFRLATHSSLYVEGDPYEWTYGPSSLPETTHGMVYHGVVYEKPFEYTYGDWKFWKAVEIGHAERGFGTIDERRETLAAMRDSIKHALGHFPDGRYNLLFKNCWHFCYALASHCEIEVRKGVIEEFNDSSHSWTKGTTARALSLLCTACELYLSGGIWPVLYFPIHCGMARLYPHVNGVDGLLWSSMAAMVIVLRCWTWQYWWNYHHLFFRTQYPPSAEECCSAERDLYNRIGSAVVLRTLVRFTDSGFLLCAAWLLWPVLAHTPPPAALFSVMYSVLFTITVAFWVLVQPSRPSAQNQPSPGVWWFNLLGDVANHGLLLVLASADLCAERNRFDPWFVALPLAWALCWLGLIYTPWRLLCDDPVYPMLAPDKTLSERGIFVGQVALVGTTGFAVGLLFQQVTCSTVGRHFPAFLVLTFVAAEAMYWWIQGLQGRVVS</sequence>